<evidence type="ECO:0000313" key="1">
    <source>
        <dbReference type="EMBL" id="PXW92700.1"/>
    </source>
</evidence>
<dbReference type="OrthoDB" id="1778393at2"/>
<dbReference type="InterPro" id="IPR025062">
    <property type="entry name" value="DUF4003"/>
</dbReference>
<gene>
    <name evidence="1" type="ORF">DES38_102284</name>
</gene>
<organism evidence="1 2">
    <name type="scientific">Streptohalobacillus salinus</name>
    <dbReference type="NCBI Taxonomy" id="621096"/>
    <lineage>
        <taxon>Bacteria</taxon>
        <taxon>Bacillati</taxon>
        <taxon>Bacillota</taxon>
        <taxon>Bacilli</taxon>
        <taxon>Bacillales</taxon>
        <taxon>Bacillaceae</taxon>
        <taxon>Streptohalobacillus</taxon>
    </lineage>
</organism>
<dbReference type="Pfam" id="PF13170">
    <property type="entry name" value="DUF4003"/>
    <property type="match status" value="1"/>
</dbReference>
<dbReference type="EMBL" id="QJJR01000002">
    <property type="protein sequence ID" value="PXW92700.1"/>
    <property type="molecule type" value="Genomic_DNA"/>
</dbReference>
<dbReference type="Proteomes" id="UP000247922">
    <property type="component" value="Unassembled WGS sequence"/>
</dbReference>
<accession>A0A2V3WD63</accession>
<proteinExistence type="predicted"/>
<evidence type="ECO:0000313" key="2">
    <source>
        <dbReference type="Proteomes" id="UP000247922"/>
    </source>
</evidence>
<keyword evidence="2" id="KW-1185">Reference proteome</keyword>
<name>A0A2V3WD63_9BACI</name>
<reference evidence="1 2" key="1">
    <citation type="submission" date="2018-05" db="EMBL/GenBank/DDBJ databases">
        <title>Genomic Encyclopedia of Type Strains, Phase IV (KMG-IV): sequencing the most valuable type-strain genomes for metagenomic binning, comparative biology and taxonomic classification.</title>
        <authorList>
            <person name="Goeker M."/>
        </authorList>
    </citation>
    <scope>NUCLEOTIDE SEQUENCE [LARGE SCALE GENOMIC DNA]</scope>
    <source>
        <strain evidence="1 2">DSM 22440</strain>
    </source>
</reference>
<comment type="caution">
    <text evidence="1">The sequence shown here is derived from an EMBL/GenBank/DDBJ whole genome shotgun (WGS) entry which is preliminary data.</text>
</comment>
<dbReference type="AlphaFoldDB" id="A0A2V3WD63"/>
<dbReference type="RefSeq" id="WP_110250572.1">
    <property type="nucleotide sequence ID" value="NZ_QJJR01000002.1"/>
</dbReference>
<sequence>MDELKRKLDVFEENVNKLREVYKWRFDRQSILIVSANFALKNTTIDLATFHQVSEKIKEKAGAFTTLQRTQRYFITAELMVKSNEPLTMVNRLFETHELLTSYGFKKETTTYFLALLMLDETPEASKICLERAEQMYKQFRKQHPFIMNTTLYPFVLLLAKQQREIDQTVMAVEENYRLLESHRFKSGLELHQMSQLLVLRSQAGQVSRSIHLLEQFKIAGYRVHPEHYANISLLALTGFQQQDIDALKALVDELELRIGWRNQHTLLQKIAMQFLIQDYLPHHAGLSDEMVELSQSIIEAQHIALISAESAGAIALHHQSTF</sequence>
<protein>
    <submittedName>
        <fullName evidence="1">Uncharacterized protein DUF4003</fullName>
    </submittedName>
</protein>